<organism evidence="1 2">
    <name type="scientific">Striga asiatica</name>
    <name type="common">Asiatic witchweed</name>
    <name type="synonym">Buchnera asiatica</name>
    <dbReference type="NCBI Taxonomy" id="4170"/>
    <lineage>
        <taxon>Eukaryota</taxon>
        <taxon>Viridiplantae</taxon>
        <taxon>Streptophyta</taxon>
        <taxon>Embryophyta</taxon>
        <taxon>Tracheophyta</taxon>
        <taxon>Spermatophyta</taxon>
        <taxon>Magnoliopsida</taxon>
        <taxon>eudicotyledons</taxon>
        <taxon>Gunneridae</taxon>
        <taxon>Pentapetalae</taxon>
        <taxon>asterids</taxon>
        <taxon>lamiids</taxon>
        <taxon>Lamiales</taxon>
        <taxon>Orobanchaceae</taxon>
        <taxon>Buchnereae</taxon>
        <taxon>Striga</taxon>
    </lineage>
</organism>
<comment type="caution">
    <text evidence="1">The sequence shown here is derived from an EMBL/GenBank/DDBJ whole genome shotgun (WGS) entry which is preliminary data.</text>
</comment>
<dbReference type="Proteomes" id="UP000325081">
    <property type="component" value="Unassembled WGS sequence"/>
</dbReference>
<protein>
    <submittedName>
        <fullName evidence="1">40S ribosomal protein S1</fullName>
    </submittedName>
</protein>
<evidence type="ECO:0000313" key="1">
    <source>
        <dbReference type="EMBL" id="GER39782.1"/>
    </source>
</evidence>
<keyword evidence="1" id="KW-0687">Ribonucleoprotein</keyword>
<keyword evidence="2" id="KW-1185">Reference proteome</keyword>
<sequence length="116" mass="12948">MKILLSSKFLRTRWNICYGSRFIVLRLFVIVRTKDVPLSLKSRNEKCISIRKRTRGILARSASSSSLAGSPSSTTSSLSFEDITLGFDASSMDETGASLRAVKWSLGHYKELKVKT</sequence>
<dbReference type="GO" id="GO:0005840">
    <property type="term" value="C:ribosome"/>
    <property type="evidence" value="ECO:0007669"/>
    <property type="project" value="UniProtKB-KW"/>
</dbReference>
<gene>
    <name evidence="1" type="ORF">STAS_16420</name>
</gene>
<dbReference type="AlphaFoldDB" id="A0A5A7Q4K2"/>
<keyword evidence="1" id="KW-0689">Ribosomal protein</keyword>
<proteinExistence type="predicted"/>
<evidence type="ECO:0000313" key="2">
    <source>
        <dbReference type="Proteomes" id="UP000325081"/>
    </source>
</evidence>
<dbReference type="EMBL" id="BKCP01005738">
    <property type="protein sequence ID" value="GER39782.1"/>
    <property type="molecule type" value="Genomic_DNA"/>
</dbReference>
<reference evidence="2" key="1">
    <citation type="journal article" date="2019" name="Curr. Biol.">
        <title>Genome Sequence of Striga asiatica Provides Insight into the Evolution of Plant Parasitism.</title>
        <authorList>
            <person name="Yoshida S."/>
            <person name="Kim S."/>
            <person name="Wafula E.K."/>
            <person name="Tanskanen J."/>
            <person name="Kim Y.M."/>
            <person name="Honaas L."/>
            <person name="Yang Z."/>
            <person name="Spallek T."/>
            <person name="Conn C.E."/>
            <person name="Ichihashi Y."/>
            <person name="Cheong K."/>
            <person name="Cui S."/>
            <person name="Der J.P."/>
            <person name="Gundlach H."/>
            <person name="Jiao Y."/>
            <person name="Hori C."/>
            <person name="Ishida J.K."/>
            <person name="Kasahara H."/>
            <person name="Kiba T."/>
            <person name="Kim M.S."/>
            <person name="Koo N."/>
            <person name="Laohavisit A."/>
            <person name="Lee Y.H."/>
            <person name="Lumba S."/>
            <person name="McCourt P."/>
            <person name="Mortimer J.C."/>
            <person name="Mutuku J.M."/>
            <person name="Nomura T."/>
            <person name="Sasaki-Sekimoto Y."/>
            <person name="Seto Y."/>
            <person name="Wang Y."/>
            <person name="Wakatake T."/>
            <person name="Sakakibara H."/>
            <person name="Demura T."/>
            <person name="Yamaguchi S."/>
            <person name="Yoneyama K."/>
            <person name="Manabe R.I."/>
            <person name="Nelson D.C."/>
            <person name="Schulman A.H."/>
            <person name="Timko M.P."/>
            <person name="dePamphilis C.W."/>
            <person name="Choi D."/>
            <person name="Shirasu K."/>
        </authorList>
    </citation>
    <scope>NUCLEOTIDE SEQUENCE [LARGE SCALE GENOMIC DNA]</scope>
    <source>
        <strain evidence="2">cv. UVA1</strain>
    </source>
</reference>
<accession>A0A5A7Q4K2</accession>
<name>A0A5A7Q4K2_STRAF</name>